<evidence type="ECO:0000313" key="2">
    <source>
        <dbReference type="Proteomes" id="UP000265515"/>
    </source>
</evidence>
<dbReference type="AlphaFoldDB" id="A0A388KDC4"/>
<name>A0A388KDC4_CHABU</name>
<sequence>MAAALEDEEEQGHTVGQLLDFRTAFDGSVFEKYHVLPLQLATLDAGEVVKRPPFIKIGQFLLQPGNLDLLKGHREVFMNEFVKFCNSQGTAVNMSDCRDAVDVAADYMSVFGLLEEGEGSGDTSKDLRRRMMGCDADPYSALQGGIVLAVCMVEFALSDSMRLLGRTFSRSGIDVTHECDETLARKLFDFCRAGALYKDFMAINTLVQLIDFDLVGIDGQCFSLRMMLTIRPYLCDGWSVDVRDRQMGTLIATGAGEELFDAIFDGLPDHDEICNEVFREIDGGRTVLIIRNGNVVKERYKPHGDVPTVLTRVTTSADSSSSRFYKLGDGWVLDEDEAVRLYFEDCCSRAIISTSNVGEEEMKSLYHLRQASFVKEKGDSISYCGKSEFERLLPVAASLAYLYDGCVSRRVYSSFDSVVQHFRLRTSSQQESQQRDFQQIQKNCKRFHRIFKGTCWESLPEDLIVRIMEMVVQPPRHIVLPPKSA</sequence>
<dbReference type="EMBL" id="BFEA01000095">
    <property type="protein sequence ID" value="GBG68062.1"/>
    <property type="molecule type" value="Genomic_DNA"/>
</dbReference>
<gene>
    <name evidence="1" type="ORF">CBR_g1183</name>
</gene>
<accession>A0A388KDC4</accession>
<protein>
    <submittedName>
        <fullName evidence="1">Uncharacterized protein</fullName>
    </submittedName>
</protein>
<keyword evidence="2" id="KW-1185">Reference proteome</keyword>
<dbReference type="Gramene" id="GBG68062">
    <property type="protein sequence ID" value="GBG68062"/>
    <property type="gene ID" value="CBR_g1183"/>
</dbReference>
<organism evidence="1 2">
    <name type="scientific">Chara braunii</name>
    <name type="common">Braun's stonewort</name>
    <dbReference type="NCBI Taxonomy" id="69332"/>
    <lineage>
        <taxon>Eukaryota</taxon>
        <taxon>Viridiplantae</taxon>
        <taxon>Streptophyta</taxon>
        <taxon>Charophyceae</taxon>
        <taxon>Charales</taxon>
        <taxon>Characeae</taxon>
        <taxon>Chara</taxon>
    </lineage>
</organism>
<evidence type="ECO:0000313" key="1">
    <source>
        <dbReference type="EMBL" id="GBG68062.1"/>
    </source>
</evidence>
<comment type="caution">
    <text evidence="1">The sequence shown here is derived from an EMBL/GenBank/DDBJ whole genome shotgun (WGS) entry which is preliminary data.</text>
</comment>
<dbReference type="Proteomes" id="UP000265515">
    <property type="component" value="Unassembled WGS sequence"/>
</dbReference>
<proteinExistence type="predicted"/>
<reference evidence="1 2" key="1">
    <citation type="journal article" date="2018" name="Cell">
        <title>The Chara Genome: Secondary Complexity and Implications for Plant Terrestrialization.</title>
        <authorList>
            <person name="Nishiyama T."/>
            <person name="Sakayama H."/>
            <person name="Vries J.D."/>
            <person name="Buschmann H."/>
            <person name="Saint-Marcoux D."/>
            <person name="Ullrich K.K."/>
            <person name="Haas F.B."/>
            <person name="Vanderstraeten L."/>
            <person name="Becker D."/>
            <person name="Lang D."/>
            <person name="Vosolsobe S."/>
            <person name="Rombauts S."/>
            <person name="Wilhelmsson P.K.I."/>
            <person name="Janitza P."/>
            <person name="Kern R."/>
            <person name="Heyl A."/>
            <person name="Rumpler F."/>
            <person name="Villalobos L.I.A.C."/>
            <person name="Clay J.M."/>
            <person name="Skokan R."/>
            <person name="Toyoda A."/>
            <person name="Suzuki Y."/>
            <person name="Kagoshima H."/>
            <person name="Schijlen E."/>
            <person name="Tajeshwar N."/>
            <person name="Catarino B."/>
            <person name="Hetherington A.J."/>
            <person name="Saltykova A."/>
            <person name="Bonnot C."/>
            <person name="Breuninger H."/>
            <person name="Symeonidi A."/>
            <person name="Radhakrishnan G.V."/>
            <person name="Van Nieuwerburgh F."/>
            <person name="Deforce D."/>
            <person name="Chang C."/>
            <person name="Karol K.G."/>
            <person name="Hedrich R."/>
            <person name="Ulvskov P."/>
            <person name="Glockner G."/>
            <person name="Delwiche C.F."/>
            <person name="Petrasek J."/>
            <person name="Van de Peer Y."/>
            <person name="Friml J."/>
            <person name="Beilby M."/>
            <person name="Dolan L."/>
            <person name="Kohara Y."/>
            <person name="Sugano S."/>
            <person name="Fujiyama A."/>
            <person name="Delaux P.-M."/>
            <person name="Quint M."/>
            <person name="TheiBen G."/>
            <person name="Hagemann M."/>
            <person name="Harholt J."/>
            <person name="Dunand C."/>
            <person name="Zachgo S."/>
            <person name="Langdale J."/>
            <person name="Maumus F."/>
            <person name="Straeten D.V.D."/>
            <person name="Gould S.B."/>
            <person name="Rensing S.A."/>
        </authorList>
    </citation>
    <scope>NUCLEOTIDE SEQUENCE [LARGE SCALE GENOMIC DNA]</scope>
    <source>
        <strain evidence="1 2">S276</strain>
    </source>
</reference>